<dbReference type="Pfam" id="PF25879">
    <property type="entry name" value="WHD_LYAR"/>
    <property type="match status" value="1"/>
</dbReference>
<sequence length="540" mass="62985">MVEVVKRECLPKEDLRYPKKLVYKPGEEKKQAWVATVQNVMQASTNKEVRNVLQKISEAEEIPLQWNKYTKENFSNFLKHVLVDYQSNPETDEQLWSLMIKNRPKRKKKKCKKKNGRKYLIPSSVKYEKTFYTWKALNKAFKNILKSNISRELKKSIILIRHSPKVLQVKKHHAISKIRFARFLKKVRRYQMNSVIDEKLRILISDALEDLNVEQENEKFLAKAVLPKPAPKRLKTKWKSFLTNLIDIANGKLVSDAEEKTTNENFLSIWVGRKKINFKNFLDKKLGYKVNSEIVNNLWDLVEKSLQDKQVKTTKEKEIATEKAKQEMRNDSPKPAVNAGDTKKVKKNCDLKTRKDIQKKKAVKVKKVPIKKTAEKTKEKKQKGDTDNIEPIINIERADKVKKVAIQKTKEKKRKRDIDNMEPIVNGNSAKRIKKTVELKIRENESCNLLNDAITISQTEEPCCKVKWISIGKTILRAADNKELPLENFREKIIAEYLNRVGNAVFDKSSCSETLWSKCQSKLSKNPKFQIDTKRIRLVV</sequence>
<dbReference type="GO" id="GO:0003677">
    <property type="term" value="F:DNA binding"/>
    <property type="evidence" value="ECO:0007669"/>
    <property type="project" value="InterPro"/>
</dbReference>
<evidence type="ECO:0000313" key="6">
    <source>
        <dbReference type="Proteomes" id="UP000076858"/>
    </source>
</evidence>
<dbReference type="GO" id="GO:0005730">
    <property type="term" value="C:nucleolus"/>
    <property type="evidence" value="ECO:0007669"/>
    <property type="project" value="TreeGrafter"/>
</dbReference>
<keyword evidence="2" id="KW-0539">Nucleus</keyword>
<dbReference type="EMBL" id="LRGB01002384">
    <property type="protein sequence ID" value="KZS07859.1"/>
    <property type="molecule type" value="Genomic_DNA"/>
</dbReference>
<name>A0A0P5CTU0_9CRUS</name>
<comment type="caution">
    <text evidence="5">The sequence shown here is derived from an EMBL/GenBank/DDBJ whole genome shotgun (WGS) entry which is preliminary data.</text>
</comment>
<gene>
    <name evidence="5" type="ORF">APZ42_028204</name>
</gene>
<dbReference type="Proteomes" id="UP000076858">
    <property type="component" value="Unassembled WGS sequence"/>
</dbReference>
<feature type="domain" description="Cell growth-regulating nucleolar protein-like winged helix" evidence="4">
    <location>
        <begin position="465"/>
        <end position="539"/>
    </location>
</feature>
<dbReference type="GO" id="GO:0000122">
    <property type="term" value="P:negative regulation of transcription by RNA polymerase II"/>
    <property type="evidence" value="ECO:0007669"/>
    <property type="project" value="TreeGrafter"/>
</dbReference>
<dbReference type="PANTHER" id="PTHR13100:SF10">
    <property type="entry name" value="CELL GROWTH-REGULATING NUCLEOLAR PROTEIN"/>
    <property type="match status" value="1"/>
</dbReference>
<organism evidence="5 6">
    <name type="scientific">Daphnia magna</name>
    <dbReference type="NCBI Taxonomy" id="35525"/>
    <lineage>
        <taxon>Eukaryota</taxon>
        <taxon>Metazoa</taxon>
        <taxon>Ecdysozoa</taxon>
        <taxon>Arthropoda</taxon>
        <taxon>Crustacea</taxon>
        <taxon>Branchiopoda</taxon>
        <taxon>Diplostraca</taxon>
        <taxon>Cladocera</taxon>
        <taxon>Anomopoda</taxon>
        <taxon>Daphniidae</taxon>
        <taxon>Daphnia</taxon>
    </lineage>
</organism>
<evidence type="ECO:0000313" key="5">
    <source>
        <dbReference type="EMBL" id="KZS07859.1"/>
    </source>
</evidence>
<comment type="subcellular location">
    <subcellularLocation>
        <location evidence="1">Nucleus</location>
    </subcellularLocation>
</comment>
<dbReference type="InterPro" id="IPR039999">
    <property type="entry name" value="LYAR"/>
</dbReference>
<evidence type="ECO:0000256" key="1">
    <source>
        <dbReference type="ARBA" id="ARBA00004123"/>
    </source>
</evidence>
<protein>
    <recommendedName>
        <fullName evidence="4">Cell growth-regulating nucleolar protein-like winged helix domain-containing protein</fullName>
    </recommendedName>
</protein>
<evidence type="ECO:0000256" key="3">
    <source>
        <dbReference type="SAM" id="MobiDB-lite"/>
    </source>
</evidence>
<feature type="region of interest" description="Disordered" evidence="3">
    <location>
        <begin position="313"/>
        <end position="341"/>
    </location>
</feature>
<feature type="compositionally biased region" description="Basic and acidic residues" evidence="3">
    <location>
        <begin position="313"/>
        <end position="332"/>
    </location>
</feature>
<reference evidence="5 6" key="1">
    <citation type="submission" date="2016-03" db="EMBL/GenBank/DDBJ databases">
        <title>EvidentialGene: Evidence-directed Construction of Genes on Genomes.</title>
        <authorList>
            <person name="Gilbert D.G."/>
            <person name="Choi J.-H."/>
            <person name="Mockaitis K."/>
            <person name="Colbourne J."/>
            <person name="Pfrender M."/>
        </authorList>
    </citation>
    <scope>NUCLEOTIDE SEQUENCE [LARGE SCALE GENOMIC DNA]</scope>
    <source>
        <strain evidence="5 6">Xinb3</strain>
        <tissue evidence="5">Complete organism</tissue>
    </source>
</reference>
<evidence type="ECO:0000256" key="2">
    <source>
        <dbReference type="ARBA" id="ARBA00023242"/>
    </source>
</evidence>
<dbReference type="AlphaFoldDB" id="A0A0P5CTU0"/>
<evidence type="ECO:0000259" key="4">
    <source>
        <dbReference type="Pfam" id="PF25879"/>
    </source>
</evidence>
<dbReference type="InterPro" id="IPR058719">
    <property type="entry name" value="WHD_LYAR"/>
</dbReference>
<dbReference type="GO" id="GO:0006364">
    <property type="term" value="P:rRNA processing"/>
    <property type="evidence" value="ECO:0007669"/>
    <property type="project" value="TreeGrafter"/>
</dbReference>
<keyword evidence="6" id="KW-1185">Reference proteome</keyword>
<dbReference type="PANTHER" id="PTHR13100">
    <property type="entry name" value="CELL GROWTH-REGULATING NUCLEOLAR PROTEIN LYAR"/>
    <property type="match status" value="1"/>
</dbReference>
<accession>A0A0P5CTU0</accession>
<proteinExistence type="predicted"/>